<organism evidence="4 5">
    <name type="scientific">Coccomyxa viridis</name>
    <dbReference type="NCBI Taxonomy" id="1274662"/>
    <lineage>
        <taxon>Eukaryota</taxon>
        <taxon>Viridiplantae</taxon>
        <taxon>Chlorophyta</taxon>
        <taxon>core chlorophytes</taxon>
        <taxon>Trebouxiophyceae</taxon>
        <taxon>Trebouxiophyceae incertae sedis</taxon>
        <taxon>Coccomyxaceae</taxon>
        <taxon>Coccomyxa</taxon>
    </lineage>
</organism>
<proteinExistence type="predicted"/>
<dbReference type="InterPro" id="IPR002625">
    <property type="entry name" value="Smr_dom"/>
</dbReference>
<gene>
    <name evidence="4" type="primary">g1984</name>
    <name evidence="4" type="ORF">VP750_LOCUS1696</name>
</gene>
<protein>
    <submittedName>
        <fullName evidence="4">G1984 protein</fullName>
    </submittedName>
</protein>
<dbReference type="InterPro" id="IPR036063">
    <property type="entry name" value="Smr_dom_sf"/>
</dbReference>
<feature type="compositionally biased region" description="Low complexity" evidence="1">
    <location>
        <begin position="231"/>
        <end position="247"/>
    </location>
</feature>
<dbReference type="InterPro" id="IPR009060">
    <property type="entry name" value="UBA-like_sf"/>
</dbReference>
<name>A0ABP1FR62_9CHLO</name>
<dbReference type="PANTHER" id="PTHR47812:SF2">
    <property type="entry name" value="SMR (SMALL MUTS RELATED) DOMAIN-CONTAINING PROTEIN"/>
    <property type="match status" value="1"/>
</dbReference>
<feature type="compositionally biased region" description="Polar residues" evidence="1">
    <location>
        <begin position="133"/>
        <end position="144"/>
    </location>
</feature>
<dbReference type="Gene3D" id="1.10.8.10">
    <property type="entry name" value="DNA helicase RuvA subunit, C-terminal domain"/>
    <property type="match status" value="1"/>
</dbReference>
<evidence type="ECO:0000259" key="2">
    <source>
        <dbReference type="PROSITE" id="PS50828"/>
    </source>
</evidence>
<feature type="domain" description="Smr" evidence="2">
    <location>
        <begin position="421"/>
        <end position="500"/>
    </location>
</feature>
<dbReference type="SMART" id="SM00546">
    <property type="entry name" value="CUE"/>
    <property type="match status" value="1"/>
</dbReference>
<dbReference type="InterPro" id="IPR003892">
    <property type="entry name" value="CUE"/>
</dbReference>
<feature type="domain" description="CUE" evidence="3">
    <location>
        <begin position="1"/>
        <end position="40"/>
    </location>
</feature>
<reference evidence="4 5" key="1">
    <citation type="submission" date="2024-06" db="EMBL/GenBank/DDBJ databases">
        <authorList>
            <person name="Kraege A."/>
            <person name="Thomma B."/>
        </authorList>
    </citation>
    <scope>NUCLEOTIDE SEQUENCE [LARGE SCALE GENOMIC DNA]</scope>
</reference>
<dbReference type="Pfam" id="PF08590">
    <property type="entry name" value="DUF1771"/>
    <property type="match status" value="1"/>
</dbReference>
<comment type="caution">
    <text evidence="4">The sequence shown here is derived from an EMBL/GenBank/DDBJ whole genome shotgun (WGS) entry which is preliminary data.</text>
</comment>
<dbReference type="SMART" id="SM00463">
    <property type="entry name" value="SMR"/>
    <property type="match status" value="1"/>
</dbReference>
<dbReference type="EMBL" id="CAXHTA020000002">
    <property type="protein sequence ID" value="CAL5220037.1"/>
    <property type="molecule type" value="Genomic_DNA"/>
</dbReference>
<evidence type="ECO:0000313" key="5">
    <source>
        <dbReference type="Proteomes" id="UP001497392"/>
    </source>
</evidence>
<evidence type="ECO:0000256" key="1">
    <source>
        <dbReference type="SAM" id="MobiDB-lite"/>
    </source>
</evidence>
<sequence length="509" mass="54256">MTTSIYELFPSLDRGVVADVLHQCSNNVDQAIDMLLGMSLDSTTLASQPANKQHTPRTKTFAAKKQPGWSAVTAEERGIARPVSHYAPTARRAAELSDSHAFPALSAELLPAPQHSATQAADRSPWGSKDITHASNHSGPTEGNSCARKLDVGQSAGIAVTSLESSSKTEDTYSAPHGKGTDVKGANSIQSLRVLHPWADTALLQDVLQAAEGDVNAAAWMLSELHNPVTPGMSPQMSPSMSPWASPLGSPLGSPHISPARSHLPAHLSSPRPPDLATIAELAGQKARPAPNSKQRVQEPAKPAQTSDRAAKAGRLGNPRSRPEHTDSPSSERGRQRRQRSEEEGDAYYSFRGEALQLTRQWQRAAHKATSAFSGGSHSEARKFAREARHLREKALKAHAQAASRIEEANNVGKGHDSWTLDLHGLHGTEALDAVDRRVALLARLLASEAKRAGSLRVITGKGNHSSGGEGSLGRVIANHLAGQSVAHTVQGGAILVHIRAQDQGQRRH</sequence>
<feature type="region of interest" description="Disordered" evidence="1">
    <location>
        <begin position="161"/>
        <end position="184"/>
    </location>
</feature>
<feature type="region of interest" description="Disordered" evidence="1">
    <location>
        <begin position="114"/>
        <end position="148"/>
    </location>
</feature>
<evidence type="ECO:0000259" key="3">
    <source>
        <dbReference type="PROSITE" id="PS51140"/>
    </source>
</evidence>
<dbReference type="CDD" id="cd14279">
    <property type="entry name" value="CUE"/>
    <property type="match status" value="1"/>
</dbReference>
<accession>A0ABP1FR62</accession>
<dbReference type="PROSITE" id="PS50828">
    <property type="entry name" value="SMR"/>
    <property type="match status" value="1"/>
</dbReference>
<dbReference type="PANTHER" id="PTHR47812">
    <property type="entry name" value="SMR (SMALL MUTS RELATED) DOMAIN-CONTAINING PROTEIN"/>
    <property type="match status" value="1"/>
</dbReference>
<dbReference type="InterPro" id="IPR013899">
    <property type="entry name" value="DUF1771"/>
</dbReference>
<dbReference type="Gene3D" id="3.30.1370.110">
    <property type="match status" value="1"/>
</dbReference>
<dbReference type="SUPFAM" id="SSF160443">
    <property type="entry name" value="SMR domain-like"/>
    <property type="match status" value="1"/>
</dbReference>
<dbReference type="PROSITE" id="PS51140">
    <property type="entry name" value="CUE"/>
    <property type="match status" value="1"/>
</dbReference>
<feature type="region of interest" description="Disordered" evidence="1">
    <location>
        <begin position="47"/>
        <end position="69"/>
    </location>
</feature>
<dbReference type="Proteomes" id="UP001497392">
    <property type="component" value="Unassembled WGS sequence"/>
</dbReference>
<dbReference type="Pfam" id="PF02845">
    <property type="entry name" value="CUE"/>
    <property type="match status" value="1"/>
</dbReference>
<dbReference type="SMART" id="SM01162">
    <property type="entry name" value="DUF1771"/>
    <property type="match status" value="1"/>
</dbReference>
<dbReference type="Pfam" id="PF01713">
    <property type="entry name" value="Smr"/>
    <property type="match status" value="1"/>
</dbReference>
<keyword evidence="5" id="KW-1185">Reference proteome</keyword>
<feature type="compositionally biased region" description="Basic and acidic residues" evidence="1">
    <location>
        <begin position="321"/>
        <end position="342"/>
    </location>
</feature>
<feature type="region of interest" description="Disordered" evidence="1">
    <location>
        <begin position="231"/>
        <end position="348"/>
    </location>
</feature>
<evidence type="ECO:0000313" key="4">
    <source>
        <dbReference type="EMBL" id="CAL5220037.1"/>
    </source>
</evidence>
<dbReference type="SUPFAM" id="SSF46934">
    <property type="entry name" value="UBA-like"/>
    <property type="match status" value="1"/>
</dbReference>